<dbReference type="AlphaFoldDB" id="A0A1V6PDT3"/>
<organism evidence="4 5">
    <name type="scientific">Penicillium decumbens</name>
    <dbReference type="NCBI Taxonomy" id="69771"/>
    <lineage>
        <taxon>Eukaryota</taxon>
        <taxon>Fungi</taxon>
        <taxon>Dikarya</taxon>
        <taxon>Ascomycota</taxon>
        <taxon>Pezizomycotina</taxon>
        <taxon>Eurotiomycetes</taxon>
        <taxon>Eurotiomycetidae</taxon>
        <taxon>Eurotiales</taxon>
        <taxon>Aspergillaceae</taxon>
        <taxon>Penicillium</taxon>
    </lineage>
</organism>
<dbReference type="PANTHER" id="PTHR37919:SF2">
    <property type="entry name" value="EXPERA DOMAIN-CONTAINING PROTEIN"/>
    <property type="match status" value="1"/>
</dbReference>
<keyword evidence="5" id="KW-1185">Reference proteome</keyword>
<dbReference type="STRING" id="69771.A0A1V6PDT3"/>
<accession>A0A1V6PDT3</accession>
<evidence type="ECO:0000313" key="4">
    <source>
        <dbReference type="EMBL" id="OQD75240.1"/>
    </source>
</evidence>
<sequence>MRTPNVRLALFYFLFLHSPYIQARVIAHNSLISSLNGTLPTMVSTRHHPGDFPSPEKAAKELAKSTPAPTTTGASRKWVHTPSVALTIWLFVSVPLVAWDAGYVLLRPHSMPGGRLHSPVWTPYALYGTVDYIYGWPAYNAQNGFTAAQTVMNLVETAGYVYYLWIVYCYGATVTSSRDTYKPKKGLVWLLTADKVVAGRTGAIALLVAYTASTMTLSKTLLYWLNEFFSGFSNIGHNDLSSLIFLWIIPNGLWILFPTYHMYDLGVEILNALEQATPRGKPGRPKSS</sequence>
<feature type="signal peptide" evidence="3">
    <location>
        <begin position="1"/>
        <end position="23"/>
    </location>
</feature>
<keyword evidence="2" id="KW-0472">Membrane</keyword>
<dbReference type="EMBL" id="MDYL01000008">
    <property type="protein sequence ID" value="OQD75240.1"/>
    <property type="molecule type" value="Genomic_DNA"/>
</dbReference>
<name>A0A1V6PDT3_PENDC</name>
<comment type="caution">
    <text evidence="4">The sequence shown here is derived from an EMBL/GenBank/DDBJ whole genome shotgun (WGS) entry which is preliminary data.</text>
</comment>
<evidence type="ECO:0000256" key="3">
    <source>
        <dbReference type="SAM" id="SignalP"/>
    </source>
</evidence>
<proteinExistence type="predicted"/>
<feature type="region of interest" description="Disordered" evidence="1">
    <location>
        <begin position="46"/>
        <end position="75"/>
    </location>
</feature>
<feature type="chain" id="PRO_5013071087" description="EXPERA domain-containing protein" evidence="3">
    <location>
        <begin position="24"/>
        <end position="288"/>
    </location>
</feature>
<dbReference type="Proteomes" id="UP000191522">
    <property type="component" value="Unassembled WGS sequence"/>
</dbReference>
<evidence type="ECO:0000313" key="5">
    <source>
        <dbReference type="Proteomes" id="UP000191522"/>
    </source>
</evidence>
<evidence type="ECO:0000256" key="1">
    <source>
        <dbReference type="SAM" id="MobiDB-lite"/>
    </source>
</evidence>
<keyword evidence="2" id="KW-1133">Transmembrane helix</keyword>
<evidence type="ECO:0000256" key="2">
    <source>
        <dbReference type="SAM" id="Phobius"/>
    </source>
</evidence>
<feature type="transmembrane region" description="Helical" evidence="2">
    <location>
        <begin position="244"/>
        <end position="263"/>
    </location>
</feature>
<keyword evidence="3" id="KW-0732">Signal</keyword>
<dbReference type="OrthoDB" id="60858at2759"/>
<dbReference type="PANTHER" id="PTHR37919">
    <property type="entry name" value="PROTEIN CBG05606"/>
    <property type="match status" value="1"/>
</dbReference>
<feature type="transmembrane region" description="Helical" evidence="2">
    <location>
        <begin position="86"/>
        <end position="106"/>
    </location>
</feature>
<gene>
    <name evidence="4" type="ORF">PENDEC_c008G04860</name>
</gene>
<reference evidence="5" key="1">
    <citation type="journal article" date="2017" name="Nat. Microbiol.">
        <title>Global analysis of biosynthetic gene clusters reveals vast potential of secondary metabolite production in Penicillium species.</title>
        <authorList>
            <person name="Nielsen J.C."/>
            <person name="Grijseels S."/>
            <person name="Prigent S."/>
            <person name="Ji B."/>
            <person name="Dainat J."/>
            <person name="Nielsen K.F."/>
            <person name="Frisvad J.C."/>
            <person name="Workman M."/>
            <person name="Nielsen J."/>
        </authorList>
    </citation>
    <scope>NUCLEOTIDE SEQUENCE [LARGE SCALE GENOMIC DNA]</scope>
    <source>
        <strain evidence="5">IBT 11843</strain>
    </source>
</reference>
<dbReference type="OMA" id="LHSPIWT"/>
<protein>
    <recommendedName>
        <fullName evidence="6">EXPERA domain-containing protein</fullName>
    </recommendedName>
</protein>
<keyword evidence="2" id="KW-0812">Transmembrane</keyword>
<evidence type="ECO:0008006" key="6">
    <source>
        <dbReference type="Google" id="ProtNLM"/>
    </source>
</evidence>
<feature type="transmembrane region" description="Helical" evidence="2">
    <location>
        <begin position="203"/>
        <end position="224"/>
    </location>
</feature>